<reference evidence="1" key="1">
    <citation type="submission" date="2021-02" db="EMBL/GenBank/DDBJ databases">
        <authorList>
            <person name="Nowell W R."/>
        </authorList>
    </citation>
    <scope>NUCLEOTIDE SEQUENCE</scope>
</reference>
<dbReference type="AlphaFoldDB" id="A0A814FB74"/>
<accession>A0A814FB74</accession>
<dbReference type="EMBL" id="CAJNOL010000274">
    <property type="protein sequence ID" value="CAF0977594.1"/>
    <property type="molecule type" value="Genomic_DNA"/>
</dbReference>
<organism evidence="1 2">
    <name type="scientific">Rotaria sordida</name>
    <dbReference type="NCBI Taxonomy" id="392033"/>
    <lineage>
        <taxon>Eukaryota</taxon>
        <taxon>Metazoa</taxon>
        <taxon>Spiralia</taxon>
        <taxon>Gnathifera</taxon>
        <taxon>Rotifera</taxon>
        <taxon>Eurotatoria</taxon>
        <taxon>Bdelloidea</taxon>
        <taxon>Philodinida</taxon>
        <taxon>Philodinidae</taxon>
        <taxon>Rotaria</taxon>
    </lineage>
</organism>
<evidence type="ECO:0000313" key="1">
    <source>
        <dbReference type="EMBL" id="CAF0977594.1"/>
    </source>
</evidence>
<comment type="caution">
    <text evidence="1">The sequence shown here is derived from an EMBL/GenBank/DDBJ whole genome shotgun (WGS) entry which is preliminary data.</text>
</comment>
<proteinExistence type="predicted"/>
<protein>
    <submittedName>
        <fullName evidence="1">Uncharacterized protein</fullName>
    </submittedName>
</protein>
<sequence>MNLSKRFKKDNGNRDNDDDDIIIIESRTTSSIINEFCQHIDKITGEHCKEYYSVICIHCNLYLCYIHVEIHRILLINERDRLINELNERIDELNQLIENPDKIKQILIEQIEIKYKKKISFIQQLSIEKLMNLNKIIIELKQLFQPIRIIFQQNQCVSLIQIKKIQECFLKFDENKKLLINSIIDSVPMEQNQSSNLFHLSNLDSPCRQYELPIQRSFYNEMAASEDLLVINDREHILLFNLTNSFDDTLIPELVEWKNNLDGKILDIHYSFYLKLFFILTDEKLFSFNRLSSFICLHRFTSLPWSCTTLLNSIYILYKYSTMIEQWTFQETSPSIQLIKQWKLNEIISECEHDQHLRCIRANPSQNQLAILIEDDECRWRIALFDHNMNYLHQTNMLMNASTIDWNLIFSFISDQQLIIMDATTENIYLITFDQNTSSTECKQFSNSECPVNACMITSNGYSQLILKVVKPNMLKFFQI</sequence>
<name>A0A814FB74_9BILA</name>
<dbReference type="Proteomes" id="UP000663870">
    <property type="component" value="Unassembled WGS sequence"/>
</dbReference>
<dbReference type="SUPFAM" id="SSF50978">
    <property type="entry name" value="WD40 repeat-like"/>
    <property type="match status" value="1"/>
</dbReference>
<keyword evidence="2" id="KW-1185">Reference proteome</keyword>
<dbReference type="InterPro" id="IPR036322">
    <property type="entry name" value="WD40_repeat_dom_sf"/>
</dbReference>
<gene>
    <name evidence="1" type="ORF">JXQ802_LOCUS13007</name>
</gene>
<evidence type="ECO:0000313" key="2">
    <source>
        <dbReference type="Proteomes" id="UP000663870"/>
    </source>
</evidence>